<sequence>MTASYPSSIRAYVPRVDLVDTVIADNVNSLQEEVVAIETTLGSAYNSKNPLVSTFGATAFTTTMNGTGGTAWLTVADRLTNIENGLINGAGSSSPYINKSGGGTITTSSNKGLVLQAGATSLNLLEAYSSGAVLGFNLDTTGTPKVGSNNVLYVNSTDYNNLVSSISSASGTGGAAIPKSTVTAVGDLIIGTGSATISRVGIGTNGQALVSNGTTAVWGAPVDTTKVPLSTVTAAGDLILATGSGSVARLGIGTSGQLLTSNGTTASWQTLSTPYVNQTNGTVTTASTGSGVVRNIYVSTAAPSGGIDGDVWLVYI</sequence>
<organism evidence="1">
    <name type="scientific">uncultured Caudovirales phage</name>
    <dbReference type="NCBI Taxonomy" id="2100421"/>
    <lineage>
        <taxon>Viruses</taxon>
        <taxon>Duplodnaviria</taxon>
        <taxon>Heunggongvirae</taxon>
        <taxon>Uroviricota</taxon>
        <taxon>Caudoviricetes</taxon>
        <taxon>Peduoviridae</taxon>
        <taxon>Maltschvirus</taxon>
        <taxon>Maltschvirus maltsch</taxon>
    </lineage>
</organism>
<gene>
    <name evidence="1" type="ORF">UFOVP27_102</name>
</gene>
<protein>
    <submittedName>
        <fullName evidence="1">Uncharacterized protein</fullName>
    </submittedName>
</protein>
<dbReference type="EMBL" id="LR796157">
    <property type="protein sequence ID" value="CAB4122204.1"/>
    <property type="molecule type" value="Genomic_DNA"/>
</dbReference>
<proteinExistence type="predicted"/>
<reference evidence="1" key="1">
    <citation type="submission" date="2020-04" db="EMBL/GenBank/DDBJ databases">
        <authorList>
            <person name="Chiriac C."/>
            <person name="Salcher M."/>
            <person name="Ghai R."/>
            <person name="Kavagutti S V."/>
        </authorList>
    </citation>
    <scope>NUCLEOTIDE SEQUENCE</scope>
</reference>
<name>A0A6J5KJ94_9CAUD</name>
<accession>A0A6J5KJ94</accession>
<evidence type="ECO:0000313" key="1">
    <source>
        <dbReference type="EMBL" id="CAB4122204.1"/>
    </source>
</evidence>